<reference evidence="2" key="1">
    <citation type="submission" date="2020-08" db="EMBL/GenBank/DDBJ databases">
        <title>Genome public.</title>
        <authorList>
            <person name="Liu C."/>
            <person name="Sun Q."/>
        </authorList>
    </citation>
    <scope>NUCLEOTIDE SEQUENCE</scope>
    <source>
        <strain evidence="2">H8</strain>
    </source>
</reference>
<accession>A0A926HZT3</accession>
<organism evidence="2 3">
    <name type="scientific">Congzhengia minquanensis</name>
    <dbReference type="NCBI Taxonomy" id="2763657"/>
    <lineage>
        <taxon>Bacteria</taxon>
        <taxon>Bacillati</taxon>
        <taxon>Bacillota</taxon>
        <taxon>Clostridia</taxon>
        <taxon>Eubacteriales</taxon>
        <taxon>Oscillospiraceae</taxon>
        <taxon>Congzhengia</taxon>
    </lineage>
</organism>
<gene>
    <name evidence="2" type="ORF">H8698_11005</name>
</gene>
<dbReference type="RefSeq" id="WP_249313526.1">
    <property type="nucleotide sequence ID" value="NZ_JACRSU010000004.1"/>
</dbReference>
<evidence type="ECO:0000313" key="2">
    <source>
        <dbReference type="EMBL" id="MBC8541505.1"/>
    </source>
</evidence>
<evidence type="ECO:0000313" key="3">
    <source>
        <dbReference type="Proteomes" id="UP000611762"/>
    </source>
</evidence>
<dbReference type="Proteomes" id="UP000611762">
    <property type="component" value="Unassembled WGS sequence"/>
</dbReference>
<comment type="caution">
    <text evidence="2">The sequence shown here is derived from an EMBL/GenBank/DDBJ whole genome shotgun (WGS) entry which is preliminary data.</text>
</comment>
<keyword evidence="3" id="KW-1185">Reference proteome</keyword>
<keyword evidence="1" id="KW-0175">Coiled coil</keyword>
<feature type="coiled-coil region" evidence="1">
    <location>
        <begin position="14"/>
        <end position="47"/>
    </location>
</feature>
<name>A0A926HZT3_9FIRM</name>
<evidence type="ECO:0000256" key="1">
    <source>
        <dbReference type="SAM" id="Coils"/>
    </source>
</evidence>
<protein>
    <submittedName>
        <fullName evidence="2">DUF2508 family protein</fullName>
    </submittedName>
</protein>
<dbReference type="AlphaFoldDB" id="A0A926HZT3"/>
<proteinExistence type="predicted"/>
<sequence>MESVTGQVRRIKITEKLMEYVRKTKEEKEQEREREAFLSELSAAKSEFDSIRQNLNLITDADAKEYCIYRLKAAELNFNRYIKLAKSIHLTSLPFLEETI</sequence>
<dbReference type="EMBL" id="JACRSU010000004">
    <property type="protein sequence ID" value="MBC8541505.1"/>
    <property type="molecule type" value="Genomic_DNA"/>
</dbReference>